<dbReference type="InterPro" id="IPR017552">
    <property type="entry name" value="PHI/rmpB"/>
</dbReference>
<accession>A0A1B1N5E3</accession>
<dbReference type="InterPro" id="IPR001347">
    <property type="entry name" value="SIS_dom"/>
</dbReference>
<dbReference type="Pfam" id="PF01380">
    <property type="entry name" value="SIS"/>
    <property type="match status" value="1"/>
</dbReference>
<sequence length="190" mass="19834">MNASSHLARLIASELEQSAQLIADSSITELAETVMRSEQVFLAGAGRSGLMGRAFAMRLMHAGIPAYVVGETVTPGITERDLLIIGSGSGETASLVLMASKAKAAKASVAAVTINPDSSLGSISDLVVKLPGAVKDRSEQDQGAGTLTLQPMGSLFEQTLLLFYDAVILRIMQLKGLNGTGMYGNHANLE</sequence>
<comment type="similarity">
    <text evidence="1">Belongs to the SIS family. PHI subfamily.</text>
</comment>
<dbReference type="Gene3D" id="3.40.50.10490">
    <property type="entry name" value="Glucose-6-phosphate isomerase like protein, domain 1"/>
    <property type="match status" value="1"/>
</dbReference>
<dbReference type="PANTHER" id="PTHR43443">
    <property type="entry name" value="3-HEXULOSE-6-PHOSPHATE ISOMERASE"/>
    <property type="match status" value="1"/>
</dbReference>
<dbReference type="STRING" id="1462996.AWM70_20315"/>
<dbReference type="GO" id="GO:1901135">
    <property type="term" value="P:carbohydrate derivative metabolic process"/>
    <property type="evidence" value="ECO:0007669"/>
    <property type="project" value="InterPro"/>
</dbReference>
<gene>
    <name evidence="3" type="ORF">AWM70_20315</name>
</gene>
<dbReference type="SUPFAM" id="SSF53697">
    <property type="entry name" value="SIS domain"/>
    <property type="match status" value="1"/>
</dbReference>
<dbReference type="EMBL" id="CP014167">
    <property type="protein sequence ID" value="ANS76634.1"/>
    <property type="molecule type" value="Genomic_DNA"/>
</dbReference>
<reference evidence="3 4" key="1">
    <citation type="submission" date="2016-01" db="EMBL/GenBank/DDBJ databases">
        <title>Complete Genome Sequence of Paenibacillus yonginensis DCY84, a novel Plant Growth-Promoting Bacteria with Elicitation of Induced Systemic Resistance.</title>
        <authorList>
            <person name="Kim Y.J."/>
            <person name="Yang D.C."/>
            <person name="Sukweenadhi J."/>
        </authorList>
    </citation>
    <scope>NUCLEOTIDE SEQUENCE [LARGE SCALE GENOMIC DNA]</scope>
    <source>
        <strain evidence="3 4">DCY84</strain>
    </source>
</reference>
<dbReference type="Proteomes" id="UP000092573">
    <property type="component" value="Chromosome"/>
</dbReference>
<evidence type="ECO:0000313" key="4">
    <source>
        <dbReference type="Proteomes" id="UP000092573"/>
    </source>
</evidence>
<dbReference type="CDD" id="cd05005">
    <property type="entry name" value="SIS_PHI"/>
    <property type="match status" value="1"/>
</dbReference>
<evidence type="ECO:0000256" key="1">
    <source>
        <dbReference type="ARBA" id="ARBA00009235"/>
    </source>
</evidence>
<dbReference type="PANTHER" id="PTHR43443:SF1">
    <property type="entry name" value="3-HEXULOSE-6-PHOSPHATE ISOMERASE"/>
    <property type="match status" value="1"/>
</dbReference>
<keyword evidence="3" id="KW-0413">Isomerase</keyword>
<protein>
    <submittedName>
        <fullName evidence="3">6-phospho 3-hexuloisomerase</fullName>
    </submittedName>
</protein>
<dbReference type="InterPro" id="IPR046348">
    <property type="entry name" value="SIS_dom_sf"/>
</dbReference>
<proteinExistence type="inferred from homology"/>
<dbReference type="NCBIfam" id="TIGR03127">
    <property type="entry name" value="RuMP_HxlB"/>
    <property type="match status" value="1"/>
</dbReference>
<keyword evidence="4" id="KW-1185">Reference proteome</keyword>
<organism evidence="3 4">
    <name type="scientific">Paenibacillus yonginensis</name>
    <dbReference type="NCBI Taxonomy" id="1462996"/>
    <lineage>
        <taxon>Bacteria</taxon>
        <taxon>Bacillati</taxon>
        <taxon>Bacillota</taxon>
        <taxon>Bacilli</taxon>
        <taxon>Bacillales</taxon>
        <taxon>Paenibacillaceae</taxon>
        <taxon>Paenibacillus</taxon>
    </lineage>
</organism>
<dbReference type="GO" id="GO:0097367">
    <property type="term" value="F:carbohydrate derivative binding"/>
    <property type="evidence" value="ECO:0007669"/>
    <property type="project" value="InterPro"/>
</dbReference>
<evidence type="ECO:0000313" key="3">
    <source>
        <dbReference type="EMBL" id="ANS76634.1"/>
    </source>
</evidence>
<dbReference type="OrthoDB" id="9797832at2"/>
<dbReference type="PROSITE" id="PS51464">
    <property type="entry name" value="SIS"/>
    <property type="match status" value="1"/>
</dbReference>
<dbReference type="RefSeq" id="WP_068699480.1">
    <property type="nucleotide sequence ID" value="NZ_CP014167.1"/>
</dbReference>
<feature type="domain" description="SIS" evidence="2">
    <location>
        <begin position="30"/>
        <end position="177"/>
    </location>
</feature>
<evidence type="ECO:0000259" key="2">
    <source>
        <dbReference type="PROSITE" id="PS51464"/>
    </source>
</evidence>
<dbReference type="AlphaFoldDB" id="A0A1B1N5E3"/>
<dbReference type="KEGG" id="pyg:AWM70_20315"/>
<name>A0A1B1N5E3_9BACL</name>
<dbReference type="GO" id="GO:0016853">
    <property type="term" value="F:isomerase activity"/>
    <property type="evidence" value="ECO:0007669"/>
    <property type="project" value="UniProtKB-KW"/>
</dbReference>